<feature type="transmembrane region" description="Helical" evidence="1">
    <location>
        <begin position="12"/>
        <end position="32"/>
    </location>
</feature>
<gene>
    <name evidence="2" type="primary">jg8060</name>
    <name evidence="2" type="ORF">PAEG_LOCUS2013</name>
</gene>
<evidence type="ECO:0000313" key="3">
    <source>
        <dbReference type="Proteomes" id="UP000838756"/>
    </source>
</evidence>
<dbReference type="Proteomes" id="UP000838756">
    <property type="component" value="Unassembled WGS sequence"/>
</dbReference>
<comment type="caution">
    <text evidence="2">The sequence shown here is derived from an EMBL/GenBank/DDBJ whole genome shotgun (WGS) entry which is preliminary data.</text>
</comment>
<dbReference type="EMBL" id="CAKXAJ010006531">
    <property type="protein sequence ID" value="CAH2210101.1"/>
    <property type="molecule type" value="Genomic_DNA"/>
</dbReference>
<proteinExistence type="predicted"/>
<protein>
    <submittedName>
        <fullName evidence="2">Jg8060 protein</fullName>
    </submittedName>
</protein>
<keyword evidence="1" id="KW-0812">Transmembrane</keyword>
<evidence type="ECO:0000313" key="2">
    <source>
        <dbReference type="EMBL" id="CAH2210101.1"/>
    </source>
</evidence>
<dbReference type="OrthoDB" id="5953030at2759"/>
<keyword evidence="3" id="KW-1185">Reference proteome</keyword>
<sequence length="111" mass="12743">MTMYLNFVRSLSGSLFAVVGDLHVLSLLYCVLFNPKTPSYLKEKFKFLGVQSELRSSRALTLSMPFHKTKFYKHSFTVKATELWNALPLNIRHSKSLGIFKNTVKAHYLAQ</sequence>
<dbReference type="AlphaFoldDB" id="A0A8S4QHY3"/>
<evidence type="ECO:0000256" key="1">
    <source>
        <dbReference type="SAM" id="Phobius"/>
    </source>
</evidence>
<keyword evidence="1" id="KW-0472">Membrane</keyword>
<keyword evidence="1" id="KW-1133">Transmembrane helix</keyword>
<organism evidence="2 3">
    <name type="scientific">Pararge aegeria aegeria</name>
    <dbReference type="NCBI Taxonomy" id="348720"/>
    <lineage>
        <taxon>Eukaryota</taxon>
        <taxon>Metazoa</taxon>
        <taxon>Ecdysozoa</taxon>
        <taxon>Arthropoda</taxon>
        <taxon>Hexapoda</taxon>
        <taxon>Insecta</taxon>
        <taxon>Pterygota</taxon>
        <taxon>Neoptera</taxon>
        <taxon>Endopterygota</taxon>
        <taxon>Lepidoptera</taxon>
        <taxon>Glossata</taxon>
        <taxon>Ditrysia</taxon>
        <taxon>Papilionoidea</taxon>
        <taxon>Nymphalidae</taxon>
        <taxon>Satyrinae</taxon>
        <taxon>Satyrini</taxon>
        <taxon>Parargina</taxon>
        <taxon>Pararge</taxon>
    </lineage>
</organism>
<name>A0A8S4QHY3_9NEOP</name>
<accession>A0A8S4QHY3</accession>
<reference evidence="2" key="1">
    <citation type="submission" date="2022-03" db="EMBL/GenBank/DDBJ databases">
        <authorList>
            <person name="Lindestad O."/>
        </authorList>
    </citation>
    <scope>NUCLEOTIDE SEQUENCE</scope>
</reference>